<feature type="transmembrane region" description="Helical" evidence="2">
    <location>
        <begin position="12"/>
        <end position="35"/>
    </location>
</feature>
<dbReference type="GeneID" id="115820429"/>
<evidence type="ECO:0000256" key="2">
    <source>
        <dbReference type="SAM" id="Phobius"/>
    </source>
</evidence>
<dbReference type="Proteomes" id="UP000504632">
    <property type="component" value="Chromosome 9"/>
</dbReference>
<sequence length="294" mass="32198">MLDTYSHRSLMVLAFLGILSAIMSLLSVILIFQLQSQQANVRESPSTVVPAEVSAVLMPVSTVLSALSLTLNLCSVTVCLLHSYFTTEICRGEEDTNRADWFLLDSRAVRHVAIGLFCLGVSVYLAALSIYMLMVFEVETGIASVCVLSSGVLVLMIVVVHSLVRAARTARHFRSEHSHTVYQNEAEIVSAVHPSELGVREKPRRQQSQTGAQRQFYPPCVDSADRQRCSPARGPHSSTVNHRESYSGARMHRTLSAESGLLQAQAKPWNGVNNEMRTVLARKSGASGKDSTLV</sequence>
<feature type="region of interest" description="Disordered" evidence="1">
    <location>
        <begin position="194"/>
        <end position="248"/>
    </location>
</feature>
<proteinExistence type="predicted"/>
<keyword evidence="2" id="KW-1133">Transmembrane helix</keyword>
<accession>A0A6J2W6T4</accession>
<dbReference type="CTD" id="100130519"/>
<dbReference type="Pfam" id="PF15038">
    <property type="entry name" value="Jiraiya"/>
    <property type="match status" value="1"/>
</dbReference>
<dbReference type="RefSeq" id="XP_030639869.1">
    <property type="nucleotide sequence ID" value="XM_030784009.1"/>
</dbReference>
<dbReference type="InParanoid" id="A0A6J2W6T4"/>
<dbReference type="InterPro" id="IPR029201">
    <property type="entry name" value="Jiraiya"/>
</dbReference>
<feature type="transmembrane region" description="Helical" evidence="2">
    <location>
        <begin position="112"/>
        <end position="136"/>
    </location>
</feature>
<protein>
    <submittedName>
        <fullName evidence="4">Transmembrane protein 221</fullName>
    </submittedName>
</protein>
<dbReference type="OrthoDB" id="8873919at2759"/>
<keyword evidence="2" id="KW-0472">Membrane</keyword>
<organism evidence="3 4">
    <name type="scientific">Chanos chanos</name>
    <name type="common">Milkfish</name>
    <name type="synonym">Mugil chanos</name>
    <dbReference type="NCBI Taxonomy" id="29144"/>
    <lineage>
        <taxon>Eukaryota</taxon>
        <taxon>Metazoa</taxon>
        <taxon>Chordata</taxon>
        <taxon>Craniata</taxon>
        <taxon>Vertebrata</taxon>
        <taxon>Euteleostomi</taxon>
        <taxon>Actinopterygii</taxon>
        <taxon>Neopterygii</taxon>
        <taxon>Teleostei</taxon>
        <taxon>Ostariophysi</taxon>
        <taxon>Gonorynchiformes</taxon>
        <taxon>Chanidae</taxon>
        <taxon>Chanos</taxon>
    </lineage>
</organism>
<gene>
    <name evidence="4" type="primary">tmem221</name>
</gene>
<evidence type="ECO:0000313" key="3">
    <source>
        <dbReference type="Proteomes" id="UP000504632"/>
    </source>
</evidence>
<dbReference type="AlphaFoldDB" id="A0A6J2W6T4"/>
<dbReference type="InterPro" id="IPR053101">
    <property type="entry name" value="TM221"/>
</dbReference>
<name>A0A6J2W6T4_CHACN</name>
<dbReference type="FunCoup" id="A0A6J2W6T4">
    <property type="interactions" value="86"/>
</dbReference>
<dbReference type="PANTHER" id="PTHR36132">
    <property type="entry name" value="TRANSMEMBRANE PROTEIN 221"/>
    <property type="match status" value="1"/>
</dbReference>
<keyword evidence="3" id="KW-1185">Reference proteome</keyword>
<evidence type="ECO:0000313" key="4">
    <source>
        <dbReference type="RefSeq" id="XP_030639869.1"/>
    </source>
</evidence>
<keyword evidence="2 4" id="KW-0812">Transmembrane</keyword>
<evidence type="ECO:0000256" key="1">
    <source>
        <dbReference type="SAM" id="MobiDB-lite"/>
    </source>
</evidence>
<feature type="transmembrane region" description="Helical" evidence="2">
    <location>
        <begin position="142"/>
        <end position="164"/>
    </location>
</feature>
<reference evidence="4" key="1">
    <citation type="submission" date="2025-08" db="UniProtKB">
        <authorList>
            <consortium name="RefSeq"/>
        </authorList>
    </citation>
    <scope>IDENTIFICATION</scope>
</reference>
<dbReference type="PANTHER" id="PTHR36132:SF1">
    <property type="entry name" value="TRANSMEMBRANE PROTEIN 221"/>
    <property type="match status" value="1"/>
</dbReference>